<gene>
    <name evidence="1" type="ORF">KI387_017135</name>
</gene>
<dbReference type="EMBL" id="JAHRHJ020000003">
    <property type="protein sequence ID" value="KAH9322496.1"/>
    <property type="molecule type" value="Genomic_DNA"/>
</dbReference>
<dbReference type="PANTHER" id="PTHR46033">
    <property type="entry name" value="PROTEIN MAIN-LIKE 2"/>
    <property type="match status" value="1"/>
</dbReference>
<evidence type="ECO:0000313" key="2">
    <source>
        <dbReference type="Proteomes" id="UP000824469"/>
    </source>
</evidence>
<keyword evidence="2" id="KW-1185">Reference proteome</keyword>
<dbReference type="AlphaFoldDB" id="A0AA38GFY0"/>
<evidence type="ECO:0000313" key="1">
    <source>
        <dbReference type="EMBL" id="KAH9322496.1"/>
    </source>
</evidence>
<feature type="non-terminal residue" evidence="1">
    <location>
        <position position="266"/>
    </location>
</feature>
<name>A0AA38GFY0_TAXCH</name>
<evidence type="ECO:0008006" key="3">
    <source>
        <dbReference type="Google" id="ProtNLM"/>
    </source>
</evidence>
<dbReference type="InterPro" id="IPR044824">
    <property type="entry name" value="MAIN-like"/>
</dbReference>
<dbReference type="GO" id="GO:0010073">
    <property type="term" value="P:meristem maintenance"/>
    <property type="evidence" value="ECO:0007669"/>
    <property type="project" value="InterPro"/>
</dbReference>
<dbReference type="Proteomes" id="UP000824469">
    <property type="component" value="Unassembled WGS sequence"/>
</dbReference>
<feature type="non-terminal residue" evidence="1">
    <location>
        <position position="1"/>
    </location>
</feature>
<reference evidence="1 2" key="1">
    <citation type="journal article" date="2021" name="Nat. Plants">
        <title>The Taxus genome provides insights into paclitaxel biosynthesis.</title>
        <authorList>
            <person name="Xiong X."/>
            <person name="Gou J."/>
            <person name="Liao Q."/>
            <person name="Li Y."/>
            <person name="Zhou Q."/>
            <person name="Bi G."/>
            <person name="Li C."/>
            <person name="Du R."/>
            <person name="Wang X."/>
            <person name="Sun T."/>
            <person name="Guo L."/>
            <person name="Liang H."/>
            <person name="Lu P."/>
            <person name="Wu Y."/>
            <person name="Zhang Z."/>
            <person name="Ro D.K."/>
            <person name="Shang Y."/>
            <person name="Huang S."/>
            <person name="Yan J."/>
        </authorList>
    </citation>
    <scope>NUCLEOTIDE SEQUENCE [LARGE SCALE GENOMIC DNA]</scope>
    <source>
        <strain evidence="1">Ta-2019</strain>
    </source>
</reference>
<dbReference type="PANTHER" id="PTHR46033:SF1">
    <property type="entry name" value="PROTEIN MAIN-LIKE 2"/>
    <property type="match status" value="1"/>
</dbReference>
<accession>A0AA38GFY0</accession>
<protein>
    <recommendedName>
        <fullName evidence="3">Aminotransferase-like plant mobile domain-containing protein</fullName>
    </recommendedName>
</protein>
<organism evidence="1 2">
    <name type="scientific">Taxus chinensis</name>
    <name type="common">Chinese yew</name>
    <name type="synonym">Taxus wallichiana var. chinensis</name>
    <dbReference type="NCBI Taxonomy" id="29808"/>
    <lineage>
        <taxon>Eukaryota</taxon>
        <taxon>Viridiplantae</taxon>
        <taxon>Streptophyta</taxon>
        <taxon>Embryophyta</taxon>
        <taxon>Tracheophyta</taxon>
        <taxon>Spermatophyta</taxon>
        <taxon>Pinopsida</taxon>
        <taxon>Pinidae</taxon>
        <taxon>Conifers II</taxon>
        <taxon>Cupressales</taxon>
        <taxon>Taxaceae</taxon>
        <taxon>Taxus</taxon>
    </lineage>
</organism>
<proteinExistence type="predicted"/>
<sequence>AREEYIRWSRERECDWLPGVLDALSQDEEDTLQWAGILRISRVPHVTPSSHILCDLFSYWDADRNTFRLPGVRGEWTITLEDVYCILGVPIIGRRLTLETAGSRAQIAQWATYMGDAVISTGSKKGIEGHGRIYAWGADILGTTYHDLYRVVCLQGQSLSHPTLVMSWVYEHFIPYGRGVEVADPGAVRAARWTDMSVLRAPHQPVASLTTADMEATPYQTMAGIWGEEALTLISCSTIGQLIDRVGRVEMHPFGRVPQQFGLPYM</sequence>
<comment type="caution">
    <text evidence="1">The sequence shown here is derived from an EMBL/GenBank/DDBJ whole genome shotgun (WGS) entry which is preliminary data.</text>
</comment>